<dbReference type="InterPro" id="IPR016035">
    <property type="entry name" value="Acyl_Trfase/lysoPLipase"/>
</dbReference>
<reference evidence="6 7" key="1">
    <citation type="submission" date="2010-04" db="EMBL/GenBank/DDBJ databases">
        <authorList>
            <person name="Qin X."/>
            <person name="Bachman B."/>
            <person name="Battles P."/>
            <person name="Bell A."/>
            <person name="Bess C."/>
            <person name="Bickham C."/>
            <person name="Chaboub L."/>
            <person name="Chen D."/>
            <person name="Coyle M."/>
            <person name="Deiros D.R."/>
            <person name="Dinh H."/>
            <person name="Forbes L."/>
            <person name="Fowler G."/>
            <person name="Francisco L."/>
            <person name="Fu Q."/>
            <person name="Gubbala S."/>
            <person name="Hale W."/>
            <person name="Han Y."/>
            <person name="Hemphill L."/>
            <person name="Highlander S.K."/>
            <person name="Hirani K."/>
            <person name="Hogues M."/>
            <person name="Jackson L."/>
            <person name="Jakkamsetti A."/>
            <person name="Javaid M."/>
            <person name="Jiang H."/>
            <person name="Korchina V."/>
            <person name="Kovar C."/>
            <person name="Lara F."/>
            <person name="Lee S."/>
            <person name="Mata R."/>
            <person name="Mathew T."/>
            <person name="Moen C."/>
            <person name="Morales K."/>
            <person name="Munidasa M."/>
            <person name="Nazareth L."/>
            <person name="Ngo R."/>
            <person name="Nguyen L."/>
            <person name="Okwuonu G."/>
            <person name="Ongeri F."/>
            <person name="Patil S."/>
            <person name="Petrosino J."/>
            <person name="Pham C."/>
            <person name="Pham P."/>
            <person name="Pu L.-L."/>
            <person name="Puazo M."/>
            <person name="Raj R."/>
            <person name="Reid J."/>
            <person name="Rouhana J."/>
            <person name="Saada N."/>
            <person name="Shang Y."/>
            <person name="Simmons D."/>
            <person name="Thornton R."/>
            <person name="Warren J."/>
            <person name="Weissenberger G."/>
            <person name="Zhang J."/>
            <person name="Zhang L."/>
            <person name="Zhou C."/>
            <person name="Zhu D."/>
            <person name="Muzny D."/>
            <person name="Worley K."/>
            <person name="Gibbs R."/>
        </authorList>
    </citation>
    <scope>NUCLEOTIDE SEQUENCE [LARGE SCALE GENOMIC DNA]</scope>
    <source>
        <strain evidence="6 7">ATCC 49957</strain>
    </source>
</reference>
<evidence type="ECO:0000313" key="7">
    <source>
        <dbReference type="Proteomes" id="UP000005324"/>
    </source>
</evidence>
<protein>
    <recommendedName>
        <fullName evidence="5">PKS/mFAS DH domain-containing protein</fullName>
    </recommendedName>
</protein>
<dbReference type="GO" id="GO:0005886">
    <property type="term" value="C:plasma membrane"/>
    <property type="evidence" value="ECO:0007669"/>
    <property type="project" value="TreeGrafter"/>
</dbReference>
<gene>
    <name evidence="6" type="ORF">HMPREF0731_4523</name>
</gene>
<dbReference type="InterPro" id="IPR014043">
    <property type="entry name" value="Acyl_transferase_dom"/>
</dbReference>
<dbReference type="InterPro" id="IPR020807">
    <property type="entry name" value="PKS_DH"/>
</dbReference>
<evidence type="ECO:0000256" key="4">
    <source>
        <dbReference type="SAM" id="MobiDB-lite"/>
    </source>
</evidence>
<dbReference type="GO" id="GO:0004312">
    <property type="term" value="F:fatty acid synthase activity"/>
    <property type="evidence" value="ECO:0007669"/>
    <property type="project" value="TreeGrafter"/>
</dbReference>
<dbReference type="GO" id="GO:0006633">
    <property type="term" value="P:fatty acid biosynthetic process"/>
    <property type="evidence" value="ECO:0007669"/>
    <property type="project" value="TreeGrafter"/>
</dbReference>
<dbReference type="Gene3D" id="3.10.129.110">
    <property type="entry name" value="Polyketide synthase dehydratase"/>
    <property type="match status" value="1"/>
</dbReference>
<feature type="domain" description="PKS/mFAS DH" evidence="5">
    <location>
        <begin position="200"/>
        <end position="318"/>
    </location>
</feature>
<evidence type="ECO:0000256" key="3">
    <source>
        <dbReference type="PROSITE-ProRule" id="PRU01363"/>
    </source>
</evidence>
<dbReference type="SMART" id="SM00826">
    <property type="entry name" value="PKS_DH"/>
    <property type="match status" value="1"/>
</dbReference>
<evidence type="ECO:0000256" key="2">
    <source>
        <dbReference type="ARBA" id="ARBA00022553"/>
    </source>
</evidence>
<dbReference type="EMBL" id="ADVL01000858">
    <property type="protein sequence ID" value="EFH09259.1"/>
    <property type="molecule type" value="Genomic_DNA"/>
</dbReference>
<dbReference type="GO" id="GO:0071770">
    <property type="term" value="P:DIM/DIP cell wall layer assembly"/>
    <property type="evidence" value="ECO:0007669"/>
    <property type="project" value="TreeGrafter"/>
</dbReference>
<keyword evidence="1" id="KW-0596">Phosphopantetheine</keyword>
<dbReference type="SMART" id="SM00827">
    <property type="entry name" value="PKS_AT"/>
    <property type="match status" value="1"/>
</dbReference>
<keyword evidence="7" id="KW-1185">Reference proteome</keyword>
<dbReference type="Pfam" id="PF21089">
    <property type="entry name" value="PKS_DH_N"/>
    <property type="match status" value="1"/>
</dbReference>
<feature type="region of interest" description="Disordered" evidence="4">
    <location>
        <begin position="146"/>
        <end position="170"/>
    </location>
</feature>
<dbReference type="PANTHER" id="PTHR43775:SF37">
    <property type="entry name" value="SI:DKEY-61P9.11"/>
    <property type="match status" value="1"/>
</dbReference>
<dbReference type="HOGENOM" id="CLU_875836_0_0_5"/>
<dbReference type="SUPFAM" id="SSF52151">
    <property type="entry name" value="FabD/lysophospholipase-like"/>
    <property type="match status" value="1"/>
</dbReference>
<name>D5RTW1_9PROT</name>
<dbReference type="InterPro" id="IPR050091">
    <property type="entry name" value="PKS_NRPS_Biosynth_Enz"/>
</dbReference>
<dbReference type="Gene3D" id="3.30.70.3290">
    <property type="match status" value="1"/>
</dbReference>
<dbReference type="Proteomes" id="UP000005324">
    <property type="component" value="Unassembled WGS sequence"/>
</dbReference>
<feature type="non-terminal residue" evidence="6">
    <location>
        <position position="318"/>
    </location>
</feature>
<comment type="caution">
    <text evidence="3">Lacks conserved residue(s) required for the propagation of feature annotation.</text>
</comment>
<keyword evidence="2" id="KW-0597">Phosphoprotein</keyword>
<evidence type="ECO:0000313" key="6">
    <source>
        <dbReference type="EMBL" id="EFH09259.1"/>
    </source>
</evidence>
<dbReference type="InterPro" id="IPR042104">
    <property type="entry name" value="PKS_dehydratase_sf"/>
</dbReference>
<accession>D5RTW1</accession>
<dbReference type="InterPro" id="IPR049552">
    <property type="entry name" value="PKS_DH_N"/>
</dbReference>
<dbReference type="AlphaFoldDB" id="D5RTW1"/>
<sequence>MAGPEAAIDRLVAAVKERRAAAVKLDLDYAFHSAAMDPVREALAAELAGLAPGAGRLGFLSSVTGTKLPGAALDAEYWWQNLRAPVRFQAAVQAAIDAGARLFIEIGPHPVLQSYLRESLRAAEAEAPVLASLSRRDGAGDPFPGLADRAYAAGADPRGGPAWQGPAERRNLPFTPFERQRHWFTPSAESARLTDAIADHPLLGFRQGAEPGRWSRLLDTALEPWLADHKLGGEPVLPATAMLEMALAAGALAFPDAPALELRDMQILRALPLSAERARETRSQLDADGFFRLESRPRLSGEGWTLHARGQVAPASLA</sequence>
<dbReference type="GO" id="GO:0005737">
    <property type="term" value="C:cytoplasm"/>
    <property type="evidence" value="ECO:0007669"/>
    <property type="project" value="TreeGrafter"/>
</dbReference>
<comment type="caution">
    <text evidence="6">The sequence shown here is derived from an EMBL/GenBank/DDBJ whole genome shotgun (WGS) entry which is preliminary data.</text>
</comment>
<proteinExistence type="predicted"/>
<dbReference type="PANTHER" id="PTHR43775">
    <property type="entry name" value="FATTY ACID SYNTHASE"/>
    <property type="match status" value="1"/>
</dbReference>
<evidence type="ECO:0000259" key="5">
    <source>
        <dbReference type="PROSITE" id="PS52019"/>
    </source>
</evidence>
<evidence type="ECO:0000256" key="1">
    <source>
        <dbReference type="ARBA" id="ARBA00022450"/>
    </source>
</evidence>
<dbReference type="Pfam" id="PF00698">
    <property type="entry name" value="Acyl_transf_1"/>
    <property type="match status" value="1"/>
</dbReference>
<dbReference type="InterPro" id="IPR001227">
    <property type="entry name" value="Ac_transferase_dom_sf"/>
</dbReference>
<dbReference type="PROSITE" id="PS52019">
    <property type="entry name" value="PKS_MFAS_DH"/>
    <property type="match status" value="1"/>
</dbReference>
<dbReference type="Gene3D" id="3.40.366.10">
    <property type="entry name" value="Malonyl-Coenzyme A Acyl Carrier Protein, domain 2"/>
    <property type="match status" value="1"/>
</dbReference>
<dbReference type="InterPro" id="IPR049900">
    <property type="entry name" value="PKS_mFAS_DH"/>
</dbReference>
<organism evidence="6 7">
    <name type="scientific">Pseudoroseomonas cervicalis ATCC 49957</name>
    <dbReference type="NCBI Taxonomy" id="525371"/>
    <lineage>
        <taxon>Bacteria</taxon>
        <taxon>Pseudomonadati</taxon>
        <taxon>Pseudomonadota</taxon>
        <taxon>Alphaproteobacteria</taxon>
        <taxon>Acetobacterales</taxon>
        <taxon>Roseomonadaceae</taxon>
        <taxon>Roseomonas</taxon>
    </lineage>
</organism>